<keyword evidence="4" id="KW-1133">Transmembrane helix</keyword>
<dbReference type="InterPro" id="IPR050327">
    <property type="entry name" value="Proton-linked_MCT"/>
</dbReference>
<dbReference type="AlphaFoldDB" id="A0A448YSR4"/>
<dbReference type="InParanoid" id="A0A448YSR4"/>
<dbReference type="SUPFAM" id="SSF103473">
    <property type="entry name" value="MFS general substrate transporter"/>
    <property type="match status" value="1"/>
</dbReference>
<feature type="transmembrane region" description="Helical" evidence="4">
    <location>
        <begin position="372"/>
        <end position="393"/>
    </location>
</feature>
<dbReference type="InterPro" id="IPR011701">
    <property type="entry name" value="MFS"/>
</dbReference>
<gene>
    <name evidence="5" type="ORF">BRENAR_LOCUS4675</name>
</gene>
<dbReference type="FunCoup" id="A0A448YSR4">
    <property type="interactions" value="181"/>
</dbReference>
<feature type="transmembrane region" description="Helical" evidence="4">
    <location>
        <begin position="185"/>
        <end position="210"/>
    </location>
</feature>
<keyword evidence="6" id="KW-1185">Reference proteome</keyword>
<name>A0A448YSR4_BRENA</name>
<proteinExistence type="inferred from homology"/>
<dbReference type="Pfam" id="PF07690">
    <property type="entry name" value="MFS_1"/>
    <property type="match status" value="1"/>
</dbReference>
<keyword evidence="4" id="KW-0472">Membrane</keyword>
<dbReference type="GO" id="GO:0022857">
    <property type="term" value="F:transmembrane transporter activity"/>
    <property type="evidence" value="ECO:0007669"/>
    <property type="project" value="InterPro"/>
</dbReference>
<dbReference type="OrthoDB" id="6509908at2759"/>
<feature type="transmembrane region" description="Helical" evidence="4">
    <location>
        <begin position="93"/>
        <end position="120"/>
    </location>
</feature>
<feature type="transmembrane region" description="Helical" evidence="4">
    <location>
        <begin position="439"/>
        <end position="457"/>
    </location>
</feature>
<dbReference type="EMBL" id="CAACVR010000067">
    <property type="protein sequence ID" value="VEU23946.1"/>
    <property type="molecule type" value="Genomic_DNA"/>
</dbReference>
<feature type="transmembrane region" description="Helical" evidence="4">
    <location>
        <begin position="252"/>
        <end position="272"/>
    </location>
</feature>
<feature type="transmembrane region" description="Helical" evidence="4">
    <location>
        <begin position="469"/>
        <end position="486"/>
    </location>
</feature>
<evidence type="ECO:0000256" key="4">
    <source>
        <dbReference type="SAM" id="Phobius"/>
    </source>
</evidence>
<sequence>MSLDYLTPTPIPLTEFKRSLSPTPTERPPPKEGSSTSTGFRGLRKAKKHYKGEDDAVYTTTYNRDQEGEHSSDSDNPLEEEDYVYPTDKRECWLVVFGSFMGLLPTWGICNSIGIIQTYVLENELKDVSTTTVSWIFSMFACLSMISAIFSGCYFDLNGPGRLICIGTVLFVGSLLAVANCTTTYQFILAFGLGLGVGAGILGSPLIGAIPHYFPRSERATAIALAGSGGCLGGCLWPLMLRKSFTTIGYAWSMRAVALISLGCLTLAFFLVKERELVEKKPLTAKQTALLYLTSSFDVKALLSDRKYLFNVIGCVFSESTLVVGNGYFSYICVRSGFSQSESFLFVTLFNAIAIPSRWISGIIADRWFGPYNVIIVLLFMTSFVELVIWLPFKSNRVAMYLFCVLYGITYGGIMSLIPSCCSQVVRQEKFGARYATQYALTGIALLGLMPGASGIIGSGVSSSRNSCYIGFVSALGILGATGYFVTRTMSVGWRLVKY</sequence>
<protein>
    <submittedName>
        <fullName evidence="5">DEKNAAC105157</fullName>
    </submittedName>
</protein>
<feature type="transmembrane region" description="Helical" evidence="4">
    <location>
        <begin position="222"/>
        <end position="240"/>
    </location>
</feature>
<comment type="subcellular location">
    <subcellularLocation>
        <location evidence="1">Membrane</location>
        <topology evidence="1">Multi-pass membrane protein</topology>
    </subcellularLocation>
</comment>
<evidence type="ECO:0000313" key="6">
    <source>
        <dbReference type="Proteomes" id="UP000290900"/>
    </source>
</evidence>
<dbReference type="GO" id="GO:0016020">
    <property type="term" value="C:membrane"/>
    <property type="evidence" value="ECO:0007669"/>
    <property type="project" value="UniProtKB-SubCell"/>
</dbReference>
<feature type="transmembrane region" description="Helical" evidence="4">
    <location>
        <begin position="162"/>
        <end position="179"/>
    </location>
</feature>
<evidence type="ECO:0000256" key="3">
    <source>
        <dbReference type="SAM" id="MobiDB-lite"/>
    </source>
</evidence>
<dbReference type="GO" id="GO:0032218">
    <property type="term" value="P:riboflavin transport"/>
    <property type="evidence" value="ECO:0007669"/>
    <property type="project" value="TreeGrafter"/>
</dbReference>
<accession>A0A448YSR4</accession>
<feature type="transmembrane region" description="Helical" evidence="4">
    <location>
        <begin position="132"/>
        <end position="155"/>
    </location>
</feature>
<reference evidence="5 6" key="1">
    <citation type="submission" date="2018-12" db="EMBL/GenBank/DDBJ databases">
        <authorList>
            <person name="Tiukova I."/>
            <person name="Dainat J."/>
        </authorList>
    </citation>
    <scope>NUCLEOTIDE SEQUENCE [LARGE SCALE GENOMIC DNA]</scope>
</reference>
<dbReference type="Proteomes" id="UP000290900">
    <property type="component" value="Unassembled WGS sequence"/>
</dbReference>
<feature type="compositionally biased region" description="Basic and acidic residues" evidence="3">
    <location>
        <begin position="64"/>
        <end position="73"/>
    </location>
</feature>
<evidence type="ECO:0000256" key="2">
    <source>
        <dbReference type="ARBA" id="ARBA00006727"/>
    </source>
</evidence>
<dbReference type="PANTHER" id="PTHR11360:SF177">
    <property type="entry name" value="RIBOFLAVIN TRANSPORTER MCH5"/>
    <property type="match status" value="1"/>
</dbReference>
<evidence type="ECO:0000313" key="5">
    <source>
        <dbReference type="EMBL" id="VEU23946.1"/>
    </source>
</evidence>
<evidence type="ECO:0000256" key="1">
    <source>
        <dbReference type="ARBA" id="ARBA00004141"/>
    </source>
</evidence>
<feature type="transmembrane region" description="Helical" evidence="4">
    <location>
        <begin position="343"/>
        <end position="360"/>
    </location>
</feature>
<keyword evidence="4" id="KW-0812">Transmembrane</keyword>
<dbReference type="Gene3D" id="1.20.1250.20">
    <property type="entry name" value="MFS general substrate transporter like domains"/>
    <property type="match status" value="1"/>
</dbReference>
<feature type="transmembrane region" description="Helical" evidence="4">
    <location>
        <begin position="308"/>
        <end position="331"/>
    </location>
</feature>
<feature type="transmembrane region" description="Helical" evidence="4">
    <location>
        <begin position="399"/>
        <end position="418"/>
    </location>
</feature>
<organism evidence="5 6">
    <name type="scientific">Brettanomyces naardenensis</name>
    <name type="common">Yeast</name>
    <dbReference type="NCBI Taxonomy" id="13370"/>
    <lineage>
        <taxon>Eukaryota</taxon>
        <taxon>Fungi</taxon>
        <taxon>Dikarya</taxon>
        <taxon>Ascomycota</taxon>
        <taxon>Saccharomycotina</taxon>
        <taxon>Pichiomycetes</taxon>
        <taxon>Pichiales</taxon>
        <taxon>Pichiaceae</taxon>
        <taxon>Brettanomyces</taxon>
    </lineage>
</organism>
<dbReference type="PANTHER" id="PTHR11360">
    <property type="entry name" value="MONOCARBOXYLATE TRANSPORTER"/>
    <property type="match status" value="1"/>
</dbReference>
<dbReference type="InterPro" id="IPR036259">
    <property type="entry name" value="MFS_trans_sf"/>
</dbReference>
<feature type="region of interest" description="Disordered" evidence="3">
    <location>
        <begin position="1"/>
        <end position="80"/>
    </location>
</feature>
<comment type="similarity">
    <text evidence="2">Belongs to the major facilitator superfamily. Monocarboxylate porter (TC 2.A.1.13) family.</text>
</comment>